<proteinExistence type="predicted"/>
<protein>
    <submittedName>
        <fullName evidence="1">Uncharacterized protein</fullName>
    </submittedName>
</protein>
<evidence type="ECO:0000313" key="1">
    <source>
        <dbReference type="EMBL" id="RRT71888.1"/>
    </source>
</evidence>
<organism evidence="1 2">
    <name type="scientific">Ensete ventricosum</name>
    <name type="common">Abyssinian banana</name>
    <name type="synonym">Musa ensete</name>
    <dbReference type="NCBI Taxonomy" id="4639"/>
    <lineage>
        <taxon>Eukaryota</taxon>
        <taxon>Viridiplantae</taxon>
        <taxon>Streptophyta</taxon>
        <taxon>Embryophyta</taxon>
        <taxon>Tracheophyta</taxon>
        <taxon>Spermatophyta</taxon>
        <taxon>Magnoliopsida</taxon>
        <taxon>Liliopsida</taxon>
        <taxon>Zingiberales</taxon>
        <taxon>Musaceae</taxon>
        <taxon>Ensete</taxon>
    </lineage>
</organism>
<gene>
    <name evidence="1" type="ORF">B296_00035004</name>
</gene>
<dbReference type="AlphaFoldDB" id="A0A427A6W1"/>
<name>A0A427A6W1_ENSVE</name>
<sequence>MSLIVCCQRLCRLTVRLPIDPLDIRLVGYRSEDVIFHGDGTACSNGTPYCTSVVWPCPGIACLGSSPVGSLALELLHSGRTSRTSSRRLVVSIRSKLSPSSSPLLFPAAEDERRTHVRGEVLVKEYSLPSKGLTFATSRSLNDGLPAASQDKL</sequence>
<reference evidence="1 2" key="1">
    <citation type="journal article" date="2014" name="Agronomy (Basel)">
        <title>A Draft Genome Sequence for Ensete ventricosum, the Drought-Tolerant Tree Against Hunger.</title>
        <authorList>
            <person name="Harrison J."/>
            <person name="Moore K.A."/>
            <person name="Paszkiewicz K."/>
            <person name="Jones T."/>
            <person name="Grant M."/>
            <person name="Ambacheew D."/>
            <person name="Muzemil S."/>
            <person name="Studholme D.J."/>
        </authorList>
    </citation>
    <scope>NUCLEOTIDE SEQUENCE [LARGE SCALE GENOMIC DNA]</scope>
</reference>
<accession>A0A427A6W1</accession>
<dbReference type="Proteomes" id="UP000287651">
    <property type="component" value="Unassembled WGS sequence"/>
</dbReference>
<evidence type="ECO:0000313" key="2">
    <source>
        <dbReference type="Proteomes" id="UP000287651"/>
    </source>
</evidence>
<comment type="caution">
    <text evidence="1">The sequence shown here is derived from an EMBL/GenBank/DDBJ whole genome shotgun (WGS) entry which is preliminary data.</text>
</comment>
<dbReference type="EMBL" id="AMZH03003573">
    <property type="protein sequence ID" value="RRT71888.1"/>
    <property type="molecule type" value="Genomic_DNA"/>
</dbReference>